<evidence type="ECO:0000256" key="6">
    <source>
        <dbReference type="SAM" id="MobiDB-lite"/>
    </source>
</evidence>
<keyword evidence="3" id="KW-0863">Zinc-finger</keyword>
<feature type="compositionally biased region" description="Low complexity" evidence="6">
    <location>
        <begin position="183"/>
        <end position="193"/>
    </location>
</feature>
<evidence type="ECO:0000256" key="3">
    <source>
        <dbReference type="ARBA" id="ARBA00022771"/>
    </source>
</evidence>
<feature type="compositionally biased region" description="Acidic residues" evidence="6">
    <location>
        <begin position="194"/>
        <end position="211"/>
    </location>
</feature>
<reference evidence="8" key="1">
    <citation type="submission" date="2021-02" db="EMBL/GenBank/DDBJ databases">
        <authorList>
            <person name="Nowell W R."/>
        </authorList>
    </citation>
    <scope>NUCLEOTIDE SEQUENCE</scope>
</reference>
<feature type="region of interest" description="Disordered" evidence="6">
    <location>
        <begin position="143"/>
        <end position="211"/>
    </location>
</feature>
<dbReference type="PANTHER" id="PTHR46481">
    <property type="entry name" value="ZINC FINGER BED DOMAIN-CONTAINING PROTEIN 4"/>
    <property type="match status" value="1"/>
</dbReference>
<evidence type="ECO:0000313" key="8">
    <source>
        <dbReference type="EMBL" id="CAF3683722.1"/>
    </source>
</evidence>
<comment type="subcellular location">
    <subcellularLocation>
        <location evidence="1">Nucleus</location>
    </subcellularLocation>
</comment>
<dbReference type="EMBL" id="CAJOBA010003495">
    <property type="protein sequence ID" value="CAF3683722.1"/>
    <property type="molecule type" value="Genomic_DNA"/>
</dbReference>
<evidence type="ECO:0000256" key="2">
    <source>
        <dbReference type="ARBA" id="ARBA00022723"/>
    </source>
</evidence>
<dbReference type="EMBL" id="CAJNOK010003494">
    <property type="protein sequence ID" value="CAF0903477.1"/>
    <property type="molecule type" value="Genomic_DNA"/>
</dbReference>
<evidence type="ECO:0000256" key="5">
    <source>
        <dbReference type="ARBA" id="ARBA00023242"/>
    </source>
</evidence>
<feature type="compositionally biased region" description="Acidic residues" evidence="6">
    <location>
        <begin position="163"/>
        <end position="179"/>
    </location>
</feature>
<name>A0A8S2I008_9BILA</name>
<keyword evidence="2" id="KW-0479">Metal-binding</keyword>
<keyword evidence="4" id="KW-0862">Zinc</keyword>
<evidence type="ECO:0000256" key="4">
    <source>
        <dbReference type="ARBA" id="ARBA00022833"/>
    </source>
</evidence>
<dbReference type="SUPFAM" id="SSF53098">
    <property type="entry name" value="Ribonuclease H-like"/>
    <property type="match status" value="1"/>
</dbReference>
<dbReference type="PANTHER" id="PTHR46481:SF10">
    <property type="entry name" value="ZINC FINGER BED DOMAIN-CONTAINING PROTEIN 39"/>
    <property type="match status" value="1"/>
</dbReference>
<proteinExistence type="predicted"/>
<evidence type="ECO:0000313" key="9">
    <source>
        <dbReference type="Proteomes" id="UP000682733"/>
    </source>
</evidence>
<dbReference type="AlphaFoldDB" id="A0A8S2I008"/>
<sequence>MLKKNLKRLKNLHTNKLILELKDVETINITTDFWSNRSNQSFMVLTGHYYSNDLDLKSTILHYSSFSQSHTARNIANAIKSKLQELRIYHKIHCIVCDGAPNMLKIFSYLDPQIKRIWCIAHRLHLIICNGLGLWDKAKSFPPPTAPSTLTTTNSSQQQLDTEASDDDDEIEGIADSDIDMNSSVDVDSQQENVDQDQQEEESESLGDEASDIEDIVDNDDITDNWAQNLNGYYSNDEDSILILLNKCRAWIKMLKKSSILSSYFDLERTKLKKQRTLMGDVCTRWNSTYYMIDSYLQLKSIVTKLFDEKYQLRIKYKQLKKLERLEITSNDWNMLLLLHETLKPFYHATRLISGSHYATIGPTYFAIHFIKKFLDNTVGDNDLVIRLKKLLSQSMKHYLDTDDDQSNLLKIHAYFDPLGYAVLSDTDKALIERDLKDMALNNSSLDLSPQQPSLINNNTSTTLPMTGATTKIPVRKPLSVLNAFMASVGQDIDVKDAANRDKNNKKASDYCS</sequence>
<dbReference type="GO" id="GO:0005634">
    <property type="term" value="C:nucleus"/>
    <property type="evidence" value="ECO:0007669"/>
    <property type="project" value="UniProtKB-SubCell"/>
</dbReference>
<accession>A0A8S2I008</accession>
<evidence type="ECO:0000256" key="1">
    <source>
        <dbReference type="ARBA" id="ARBA00004123"/>
    </source>
</evidence>
<dbReference type="InterPro" id="IPR012337">
    <property type="entry name" value="RNaseH-like_sf"/>
</dbReference>
<gene>
    <name evidence="7" type="ORF">OVA965_LOCUS9744</name>
    <name evidence="8" type="ORF">TMI583_LOCUS9740</name>
</gene>
<protein>
    <submittedName>
        <fullName evidence="8">Uncharacterized protein</fullName>
    </submittedName>
</protein>
<evidence type="ECO:0000313" key="7">
    <source>
        <dbReference type="EMBL" id="CAF0903477.1"/>
    </source>
</evidence>
<dbReference type="Proteomes" id="UP000682733">
    <property type="component" value="Unassembled WGS sequence"/>
</dbReference>
<dbReference type="InterPro" id="IPR052035">
    <property type="entry name" value="ZnF_BED_domain_contain"/>
</dbReference>
<dbReference type="GO" id="GO:0008270">
    <property type="term" value="F:zinc ion binding"/>
    <property type="evidence" value="ECO:0007669"/>
    <property type="project" value="UniProtKB-KW"/>
</dbReference>
<feature type="compositionally biased region" description="Low complexity" evidence="6">
    <location>
        <begin position="147"/>
        <end position="162"/>
    </location>
</feature>
<organism evidence="8 9">
    <name type="scientific">Didymodactylos carnosus</name>
    <dbReference type="NCBI Taxonomy" id="1234261"/>
    <lineage>
        <taxon>Eukaryota</taxon>
        <taxon>Metazoa</taxon>
        <taxon>Spiralia</taxon>
        <taxon>Gnathifera</taxon>
        <taxon>Rotifera</taxon>
        <taxon>Eurotatoria</taxon>
        <taxon>Bdelloidea</taxon>
        <taxon>Philodinida</taxon>
        <taxon>Philodinidae</taxon>
        <taxon>Didymodactylos</taxon>
    </lineage>
</organism>
<keyword evidence="5" id="KW-0539">Nucleus</keyword>
<comment type="caution">
    <text evidence="8">The sequence shown here is derived from an EMBL/GenBank/DDBJ whole genome shotgun (WGS) entry which is preliminary data.</text>
</comment>
<dbReference type="Proteomes" id="UP000677228">
    <property type="component" value="Unassembled WGS sequence"/>
</dbReference>